<dbReference type="PROSITE" id="PS51186">
    <property type="entry name" value="GNAT"/>
    <property type="match status" value="1"/>
</dbReference>
<gene>
    <name evidence="2" type="ORF">GCM10022291_06290</name>
</gene>
<organism evidence="2 3">
    <name type="scientific">Postechiella marina</name>
    <dbReference type="NCBI Taxonomy" id="943941"/>
    <lineage>
        <taxon>Bacteria</taxon>
        <taxon>Pseudomonadati</taxon>
        <taxon>Bacteroidota</taxon>
        <taxon>Flavobacteriia</taxon>
        <taxon>Flavobacteriales</taxon>
        <taxon>Flavobacteriaceae</taxon>
        <taxon>Postechiella</taxon>
    </lineage>
</organism>
<dbReference type="Gene3D" id="3.40.630.30">
    <property type="match status" value="1"/>
</dbReference>
<evidence type="ECO:0000313" key="3">
    <source>
        <dbReference type="Proteomes" id="UP001501496"/>
    </source>
</evidence>
<evidence type="ECO:0000313" key="2">
    <source>
        <dbReference type="EMBL" id="GAA4232160.1"/>
    </source>
</evidence>
<evidence type="ECO:0000259" key="1">
    <source>
        <dbReference type="PROSITE" id="PS51186"/>
    </source>
</evidence>
<dbReference type="Pfam" id="PF08445">
    <property type="entry name" value="FR47"/>
    <property type="match status" value="1"/>
</dbReference>
<dbReference type="RefSeq" id="WP_344786609.1">
    <property type="nucleotide sequence ID" value="NZ_BAABCA010000001.1"/>
</dbReference>
<dbReference type="InterPro" id="IPR000182">
    <property type="entry name" value="GNAT_dom"/>
</dbReference>
<proteinExistence type="predicted"/>
<accession>A0ABP8C1V1</accession>
<dbReference type="InterPro" id="IPR013653">
    <property type="entry name" value="GCN5-like_dom"/>
</dbReference>
<comment type="caution">
    <text evidence="2">The sequence shown here is derived from an EMBL/GenBank/DDBJ whole genome shotgun (WGS) entry which is preliminary data.</text>
</comment>
<dbReference type="PANTHER" id="PTHR31143:SF2">
    <property type="entry name" value="FR47-LIKE DOMAIN-CONTAINING PROTEIN-RELATED"/>
    <property type="match status" value="1"/>
</dbReference>
<keyword evidence="3" id="KW-1185">Reference proteome</keyword>
<protein>
    <recommendedName>
        <fullName evidence="1">N-acetyltransferase domain-containing protein</fullName>
    </recommendedName>
</protein>
<dbReference type="InterPro" id="IPR016181">
    <property type="entry name" value="Acyl_CoA_acyltransferase"/>
</dbReference>
<name>A0ABP8C1V1_9FLAO</name>
<dbReference type="EMBL" id="BAABCA010000001">
    <property type="protein sequence ID" value="GAA4232160.1"/>
    <property type="molecule type" value="Genomic_DNA"/>
</dbReference>
<feature type="domain" description="N-acetyltransferase" evidence="1">
    <location>
        <begin position="90"/>
        <end position="230"/>
    </location>
</feature>
<dbReference type="Proteomes" id="UP001501496">
    <property type="component" value="Unassembled WGS sequence"/>
</dbReference>
<dbReference type="SUPFAM" id="SSF55729">
    <property type="entry name" value="Acyl-CoA N-acyltransferases (Nat)"/>
    <property type="match status" value="1"/>
</dbReference>
<sequence>MKKNEIKRKLDNPVWNSLCETHNTFSIEYDGIKFYAPEYCPFGGFIKLEKTSEGIDNYSATHNNFYVVGEKPLFSSALTLNKNLVCNQMILEKPIDISINEQVVELKTQHQKKELFDLVNMIQPGYFNNKTSNLGKYFGIYKDDKLIAVTGERMKMNEFTEISAVVTHPKHTGKGYAKQLIKQTANQIFNENKIPYLHVAESNSGAIKLYEKLGFTTRRKISFWHLKQYK</sequence>
<dbReference type="CDD" id="cd04301">
    <property type="entry name" value="NAT_SF"/>
    <property type="match status" value="1"/>
</dbReference>
<dbReference type="InterPro" id="IPR027365">
    <property type="entry name" value="GNAT_acetyltra_YdfB-like"/>
</dbReference>
<dbReference type="PANTHER" id="PTHR31143">
    <property type="match status" value="1"/>
</dbReference>
<reference evidence="3" key="1">
    <citation type="journal article" date="2019" name="Int. J. Syst. Evol. Microbiol.">
        <title>The Global Catalogue of Microorganisms (GCM) 10K type strain sequencing project: providing services to taxonomists for standard genome sequencing and annotation.</title>
        <authorList>
            <consortium name="The Broad Institute Genomics Platform"/>
            <consortium name="The Broad Institute Genome Sequencing Center for Infectious Disease"/>
            <person name="Wu L."/>
            <person name="Ma J."/>
        </authorList>
    </citation>
    <scope>NUCLEOTIDE SEQUENCE [LARGE SCALE GENOMIC DNA]</scope>
    <source>
        <strain evidence="3">JCM 17630</strain>
    </source>
</reference>